<evidence type="ECO:0000313" key="3">
    <source>
        <dbReference type="EMBL" id="GAU96199.1"/>
    </source>
</evidence>
<dbReference type="Proteomes" id="UP000186922">
    <property type="component" value="Unassembled WGS sequence"/>
</dbReference>
<dbReference type="SUPFAM" id="SSF50978">
    <property type="entry name" value="WD40 repeat-like"/>
    <property type="match status" value="1"/>
</dbReference>
<dbReference type="PANTHER" id="PTHR45532">
    <property type="entry name" value="WD REPEAT-CONTAINING PROTEIN 97"/>
    <property type="match status" value="1"/>
</dbReference>
<feature type="repeat" description="WD" evidence="1">
    <location>
        <begin position="272"/>
        <end position="304"/>
    </location>
</feature>
<dbReference type="AlphaFoldDB" id="A0A1D1V328"/>
<dbReference type="STRING" id="947166.A0A1D1V328"/>
<dbReference type="InterPro" id="IPR015943">
    <property type="entry name" value="WD40/YVTN_repeat-like_dom_sf"/>
</dbReference>
<dbReference type="PANTHER" id="PTHR45532:SF1">
    <property type="entry name" value="WD REPEAT-CONTAINING PROTEIN 97"/>
    <property type="match status" value="1"/>
</dbReference>
<dbReference type="OrthoDB" id="6262491at2759"/>
<keyword evidence="4" id="KW-1185">Reference proteome</keyword>
<keyword evidence="1" id="KW-0853">WD repeat</keyword>
<dbReference type="InterPro" id="IPR001680">
    <property type="entry name" value="WD40_rpt"/>
</dbReference>
<dbReference type="EMBL" id="BDGG01000003">
    <property type="protein sequence ID" value="GAU96199.1"/>
    <property type="molecule type" value="Genomic_DNA"/>
</dbReference>
<comment type="caution">
    <text evidence="3">The sequence shown here is derived from an EMBL/GenBank/DDBJ whole genome shotgun (WGS) entry which is preliminary data.</text>
</comment>
<protein>
    <submittedName>
        <fullName evidence="3">Uncharacterized protein</fullName>
    </submittedName>
</protein>
<dbReference type="PROSITE" id="PS50082">
    <property type="entry name" value="WD_REPEATS_2"/>
    <property type="match status" value="1"/>
</dbReference>
<dbReference type="InterPro" id="IPR036322">
    <property type="entry name" value="WD40_repeat_dom_sf"/>
</dbReference>
<evidence type="ECO:0000256" key="2">
    <source>
        <dbReference type="SAM" id="MobiDB-lite"/>
    </source>
</evidence>
<evidence type="ECO:0000256" key="1">
    <source>
        <dbReference type="PROSITE-ProRule" id="PRU00221"/>
    </source>
</evidence>
<organism evidence="3 4">
    <name type="scientific">Ramazzottius varieornatus</name>
    <name type="common">Water bear</name>
    <name type="synonym">Tardigrade</name>
    <dbReference type="NCBI Taxonomy" id="947166"/>
    <lineage>
        <taxon>Eukaryota</taxon>
        <taxon>Metazoa</taxon>
        <taxon>Ecdysozoa</taxon>
        <taxon>Tardigrada</taxon>
        <taxon>Eutardigrada</taxon>
        <taxon>Parachela</taxon>
        <taxon>Hypsibioidea</taxon>
        <taxon>Ramazzottiidae</taxon>
        <taxon>Ramazzottius</taxon>
    </lineage>
</organism>
<reference evidence="3 4" key="1">
    <citation type="journal article" date="2016" name="Nat. Commun.">
        <title>Extremotolerant tardigrade genome and improved radiotolerance of human cultured cells by tardigrade-unique protein.</title>
        <authorList>
            <person name="Hashimoto T."/>
            <person name="Horikawa D.D."/>
            <person name="Saito Y."/>
            <person name="Kuwahara H."/>
            <person name="Kozuka-Hata H."/>
            <person name="Shin-I T."/>
            <person name="Minakuchi Y."/>
            <person name="Ohishi K."/>
            <person name="Motoyama A."/>
            <person name="Aizu T."/>
            <person name="Enomoto A."/>
            <person name="Kondo K."/>
            <person name="Tanaka S."/>
            <person name="Hara Y."/>
            <person name="Koshikawa S."/>
            <person name="Sagara H."/>
            <person name="Miura T."/>
            <person name="Yokobori S."/>
            <person name="Miyagawa K."/>
            <person name="Suzuki Y."/>
            <person name="Kubo T."/>
            <person name="Oyama M."/>
            <person name="Kohara Y."/>
            <person name="Fujiyama A."/>
            <person name="Arakawa K."/>
            <person name="Katayama T."/>
            <person name="Toyoda A."/>
            <person name="Kunieda T."/>
        </authorList>
    </citation>
    <scope>NUCLEOTIDE SEQUENCE [LARGE SCALE GENOMIC DNA]</scope>
    <source>
        <strain evidence="3 4">YOKOZUNA-1</strain>
    </source>
</reference>
<accession>A0A1D1V328</accession>
<sequence>MLLGFHQDSQSLIVWKTNNLCQLLVTFSGSQAKKILQAPKQGIDFSQVAVLHDAGSVSLIDSSCGHVQMLSRPSDAGQITDGVYSGEYVYKASVAGAVLRSSVEEQEAQSEQIGSFTGEETGVDFMASIPFEKSEPLASRRSVAAGSHIARLEYLLVLCDSLGWMTLFDPEVKQFKTRKECHSGRLLSMTVDVDLLKIFTTALDMTVKIWMTDPKSYSIFSLSTLTFGNVVHLVAPLHSRVMLGMDTYGPGSVRQCLVYDIFRKSNFKQAKTSQHTADVTIILSYKTFGFFLTSAADQTIRLWNSVNRIIRIIELPASPVSAAFLGYTADLAFTSRDDLWLLPAKNYLPKTMLCEHELIKHDSLIGLSTQKTVNGSSVARNINISAKDALKGKDTLFILDKMTERERARNNYLKLQEQEISPGANQPMKTDGDSKTEAPVSPLESLAPDYGKLEKMDAFCSKMAAGLSKIKSQRQNILSQMVNRRN</sequence>
<evidence type="ECO:0000313" key="4">
    <source>
        <dbReference type="Proteomes" id="UP000186922"/>
    </source>
</evidence>
<gene>
    <name evidence="3" type="primary">RvY_07681-1</name>
    <name evidence="3" type="synonym">RvY_07681.1</name>
    <name evidence="3" type="ORF">RvY_07681</name>
</gene>
<proteinExistence type="predicted"/>
<feature type="region of interest" description="Disordered" evidence="2">
    <location>
        <begin position="415"/>
        <end position="446"/>
    </location>
</feature>
<dbReference type="SMART" id="SM00320">
    <property type="entry name" value="WD40"/>
    <property type="match status" value="2"/>
</dbReference>
<dbReference type="Gene3D" id="2.130.10.10">
    <property type="entry name" value="YVTN repeat-like/Quinoprotein amine dehydrogenase"/>
    <property type="match status" value="1"/>
</dbReference>
<name>A0A1D1V328_RAMVA</name>